<dbReference type="InterPro" id="IPR023753">
    <property type="entry name" value="FAD/NAD-binding_dom"/>
</dbReference>
<keyword evidence="8" id="KW-0408">Iron</keyword>
<dbReference type="CDD" id="cd02929">
    <property type="entry name" value="TMADH_HD_FMN"/>
    <property type="match status" value="1"/>
</dbReference>
<dbReference type="AlphaFoldDB" id="A0A967C902"/>
<accession>A0A967C902</accession>
<dbReference type="GO" id="GO:0016491">
    <property type="term" value="F:oxidoreductase activity"/>
    <property type="evidence" value="ECO:0007669"/>
    <property type="project" value="UniProtKB-KW"/>
</dbReference>
<keyword evidence="9" id="KW-0411">Iron-sulfur</keyword>
<evidence type="ECO:0000256" key="1">
    <source>
        <dbReference type="ARBA" id="ARBA00001917"/>
    </source>
</evidence>
<dbReference type="InterPro" id="IPR001155">
    <property type="entry name" value="OxRdtase_FMN_N"/>
</dbReference>
<dbReference type="EMBL" id="JAAQPH010000006">
    <property type="protein sequence ID" value="NIA68982.1"/>
    <property type="molecule type" value="Genomic_DNA"/>
</dbReference>
<reference evidence="12" key="1">
    <citation type="submission" date="2020-03" db="EMBL/GenBank/DDBJ databases">
        <title>Genome of Pelagibius litoralis DSM 21314T.</title>
        <authorList>
            <person name="Wang G."/>
        </authorList>
    </citation>
    <scope>NUCLEOTIDE SEQUENCE</scope>
    <source>
        <strain evidence="12">DSM 21314</strain>
    </source>
</reference>
<dbReference type="GO" id="GO:0046872">
    <property type="term" value="F:metal ion binding"/>
    <property type="evidence" value="ECO:0007669"/>
    <property type="project" value="UniProtKB-KW"/>
</dbReference>
<evidence type="ECO:0000256" key="3">
    <source>
        <dbReference type="ARBA" id="ARBA00011048"/>
    </source>
</evidence>
<dbReference type="InterPro" id="IPR013785">
    <property type="entry name" value="Aldolase_TIM"/>
</dbReference>
<evidence type="ECO:0000256" key="4">
    <source>
        <dbReference type="ARBA" id="ARBA00022630"/>
    </source>
</evidence>
<dbReference type="Pfam" id="PF07992">
    <property type="entry name" value="Pyr_redox_2"/>
    <property type="match status" value="1"/>
</dbReference>
<dbReference type="RefSeq" id="WP_167224094.1">
    <property type="nucleotide sequence ID" value="NZ_JAAQPH010000006.1"/>
</dbReference>
<comment type="similarity">
    <text evidence="3">In the N-terminal section; belongs to the NADH:flavin oxidoreductase/NADH oxidase family.</text>
</comment>
<organism evidence="12 13">
    <name type="scientific">Pelagibius litoralis</name>
    <dbReference type="NCBI Taxonomy" id="374515"/>
    <lineage>
        <taxon>Bacteria</taxon>
        <taxon>Pseudomonadati</taxon>
        <taxon>Pseudomonadota</taxon>
        <taxon>Alphaproteobacteria</taxon>
        <taxon>Rhodospirillales</taxon>
        <taxon>Rhodovibrionaceae</taxon>
        <taxon>Pelagibius</taxon>
    </lineage>
</organism>
<dbReference type="SUPFAM" id="SSF51971">
    <property type="entry name" value="Nucleotide-binding domain"/>
    <property type="match status" value="1"/>
</dbReference>
<dbReference type="Proteomes" id="UP000761264">
    <property type="component" value="Unassembled WGS sequence"/>
</dbReference>
<proteinExistence type="inferred from homology"/>
<feature type="domain" description="NADH:flavin oxidoreductase/NADH oxidase N-terminal" evidence="10">
    <location>
        <begin position="9"/>
        <end position="338"/>
    </location>
</feature>
<dbReference type="PANTHER" id="PTHR42917">
    <property type="entry name" value="2,4-DIENOYL-COA REDUCTASE"/>
    <property type="match status" value="1"/>
</dbReference>
<keyword evidence="7" id="KW-0560">Oxidoreductase</keyword>
<evidence type="ECO:0000256" key="7">
    <source>
        <dbReference type="ARBA" id="ARBA00023002"/>
    </source>
</evidence>
<dbReference type="GO" id="GO:0051536">
    <property type="term" value="F:iron-sulfur cluster binding"/>
    <property type="evidence" value="ECO:0007669"/>
    <property type="project" value="UniProtKB-KW"/>
</dbReference>
<feature type="domain" description="FAD/NAD(P)-binding" evidence="11">
    <location>
        <begin position="388"/>
        <end position="628"/>
    </location>
</feature>
<name>A0A967C902_9PROT</name>
<dbReference type="InterPro" id="IPR051793">
    <property type="entry name" value="NADH:flavin_oxidoreductase"/>
</dbReference>
<comment type="cofactor">
    <cofactor evidence="1">
        <name>FMN</name>
        <dbReference type="ChEBI" id="CHEBI:58210"/>
    </cofactor>
</comment>
<sequence>MRDPRYDILFEPVAIGPVTARNRFYQVPHCAGMGYRYPSSNAALRGMKAEGGWAVVCTEEAEIHPSAEISPYVENRIWDAQDLPHLTALTEAVHAQGGLAGIELVHNGLHSPNHYSREVPMGPSHRAVDSGDPLQARAMDKADIANLRRWHRNAALRAREAGFDIVYVYAGHDMSLLQHFLSRRHNDRTDEYGGSLENRVRLIREVLIDTKEAVGDRCGVAFRFAVDELLGADGITAGGEGHDAVAMLAELPDLWDVNVSGWDNDSQTARFAEEGYQETYTRFVKSLTTKPVVGVGRYTSPDAMVRVVKQGIMDMLGAARPSIADPFLPKKIETGRIDDIRECIGCNICVTGDNFAAPIRCTQNPTMGEEWRRGWHPEVIPEIKQRERVLIVGGGPAGLEAARACGQRGLEVVLAEAGEVWGGRVARECKLPGLASWGRVRDWRLGQLHKLANVEMYLASDLTADDILSYGIAHVALATGAVWRRDGIGRTRHSEIPGLDRGPLLTPDDVMAEGFDDQALPDGPVVVYDDEGYVMGGLMAEVLARAGRAVTLVTPAPLVSAWTQHALDQPRIHRRLVESGVSIRLNAVMTARGADSVDLACSYTGAPDRLACVLLVAVTSRLPNEKLYLDLKARESDGTDIGIETLGSIGDGRAPGTIAAAVFAGHRYARDFGEVIDPDVTPFRREAIEVLGN</sequence>
<evidence type="ECO:0000313" key="12">
    <source>
        <dbReference type="EMBL" id="NIA68982.1"/>
    </source>
</evidence>
<comment type="cofactor">
    <cofactor evidence="2">
        <name>[4Fe-4S] cluster</name>
        <dbReference type="ChEBI" id="CHEBI:49883"/>
    </cofactor>
</comment>
<keyword evidence="5" id="KW-0288">FMN</keyword>
<evidence type="ECO:0000256" key="2">
    <source>
        <dbReference type="ARBA" id="ARBA00001966"/>
    </source>
</evidence>
<dbReference type="Gene3D" id="3.20.20.70">
    <property type="entry name" value="Aldolase class I"/>
    <property type="match status" value="1"/>
</dbReference>
<evidence type="ECO:0000256" key="5">
    <source>
        <dbReference type="ARBA" id="ARBA00022643"/>
    </source>
</evidence>
<evidence type="ECO:0000313" key="13">
    <source>
        <dbReference type="Proteomes" id="UP000761264"/>
    </source>
</evidence>
<evidence type="ECO:0000256" key="6">
    <source>
        <dbReference type="ARBA" id="ARBA00022723"/>
    </source>
</evidence>
<dbReference type="Gene3D" id="3.40.50.720">
    <property type="entry name" value="NAD(P)-binding Rossmann-like Domain"/>
    <property type="match status" value="1"/>
</dbReference>
<keyword evidence="4" id="KW-0285">Flavoprotein</keyword>
<dbReference type="SUPFAM" id="SSF51395">
    <property type="entry name" value="FMN-linked oxidoreductases"/>
    <property type="match status" value="1"/>
</dbReference>
<dbReference type="InterPro" id="IPR037348">
    <property type="entry name" value="TMADH/DMDH_FMN-bd"/>
</dbReference>
<dbReference type="InterPro" id="IPR036188">
    <property type="entry name" value="FAD/NAD-bd_sf"/>
</dbReference>
<evidence type="ECO:0000259" key="11">
    <source>
        <dbReference type="Pfam" id="PF07992"/>
    </source>
</evidence>
<protein>
    <submittedName>
        <fullName evidence="12">NADH:flavin oxidoreductase</fullName>
    </submittedName>
</protein>
<keyword evidence="6" id="KW-0479">Metal-binding</keyword>
<keyword evidence="13" id="KW-1185">Reference proteome</keyword>
<dbReference type="GO" id="GO:0010181">
    <property type="term" value="F:FMN binding"/>
    <property type="evidence" value="ECO:0007669"/>
    <property type="project" value="InterPro"/>
</dbReference>
<evidence type="ECO:0000259" key="10">
    <source>
        <dbReference type="Pfam" id="PF00724"/>
    </source>
</evidence>
<evidence type="ECO:0000256" key="9">
    <source>
        <dbReference type="ARBA" id="ARBA00023014"/>
    </source>
</evidence>
<dbReference type="Pfam" id="PF00724">
    <property type="entry name" value="Oxidored_FMN"/>
    <property type="match status" value="1"/>
</dbReference>
<comment type="caution">
    <text evidence="12">The sequence shown here is derived from an EMBL/GenBank/DDBJ whole genome shotgun (WGS) entry which is preliminary data.</text>
</comment>
<gene>
    <name evidence="12" type="ORF">HBA54_10290</name>
</gene>
<evidence type="ECO:0000256" key="8">
    <source>
        <dbReference type="ARBA" id="ARBA00023004"/>
    </source>
</evidence>
<dbReference type="Gene3D" id="3.50.50.60">
    <property type="entry name" value="FAD/NAD(P)-binding domain"/>
    <property type="match status" value="1"/>
</dbReference>
<dbReference type="PANTHER" id="PTHR42917:SF2">
    <property type="entry name" value="2,4-DIENOYL-COA REDUCTASE [(2E)-ENOYL-COA-PRODUCING]"/>
    <property type="match status" value="1"/>
</dbReference>